<dbReference type="Proteomes" id="UP000269721">
    <property type="component" value="Unassembled WGS sequence"/>
</dbReference>
<keyword evidence="3" id="KW-1185">Reference proteome</keyword>
<gene>
    <name evidence="2" type="ORF">BDK51DRAFT_39225</name>
</gene>
<proteinExistence type="predicted"/>
<evidence type="ECO:0000313" key="2">
    <source>
        <dbReference type="EMBL" id="RKO88777.1"/>
    </source>
</evidence>
<feature type="compositionally biased region" description="Basic and acidic residues" evidence="1">
    <location>
        <begin position="217"/>
        <end position="236"/>
    </location>
</feature>
<evidence type="ECO:0000256" key="1">
    <source>
        <dbReference type="SAM" id="MobiDB-lite"/>
    </source>
</evidence>
<feature type="region of interest" description="Disordered" evidence="1">
    <location>
        <begin position="164"/>
        <end position="243"/>
    </location>
</feature>
<name>A0A4V1IR45_9FUNG</name>
<protein>
    <submittedName>
        <fullName evidence="2">Uncharacterized protein</fullName>
    </submittedName>
</protein>
<organism evidence="2 3">
    <name type="scientific">Blyttiomyces helicus</name>
    <dbReference type="NCBI Taxonomy" id="388810"/>
    <lineage>
        <taxon>Eukaryota</taxon>
        <taxon>Fungi</taxon>
        <taxon>Fungi incertae sedis</taxon>
        <taxon>Chytridiomycota</taxon>
        <taxon>Chytridiomycota incertae sedis</taxon>
        <taxon>Chytridiomycetes</taxon>
        <taxon>Chytridiomycetes incertae sedis</taxon>
        <taxon>Blyttiomyces</taxon>
    </lineage>
</organism>
<feature type="compositionally biased region" description="Basic and acidic residues" evidence="1">
    <location>
        <begin position="196"/>
        <end position="205"/>
    </location>
</feature>
<dbReference type="EMBL" id="KZ996484">
    <property type="protein sequence ID" value="RKO88777.1"/>
    <property type="molecule type" value="Genomic_DNA"/>
</dbReference>
<evidence type="ECO:0000313" key="3">
    <source>
        <dbReference type="Proteomes" id="UP000269721"/>
    </source>
</evidence>
<dbReference type="AlphaFoldDB" id="A0A4V1IR45"/>
<accession>A0A4V1IR45</accession>
<reference evidence="3" key="1">
    <citation type="journal article" date="2018" name="Nat. Microbiol.">
        <title>Leveraging single-cell genomics to expand the fungal tree of life.</title>
        <authorList>
            <person name="Ahrendt S.R."/>
            <person name="Quandt C.A."/>
            <person name="Ciobanu D."/>
            <person name="Clum A."/>
            <person name="Salamov A."/>
            <person name="Andreopoulos B."/>
            <person name="Cheng J.F."/>
            <person name="Woyke T."/>
            <person name="Pelin A."/>
            <person name="Henrissat B."/>
            <person name="Reynolds N.K."/>
            <person name="Benny G.L."/>
            <person name="Smith M.E."/>
            <person name="James T.Y."/>
            <person name="Grigoriev I.V."/>
        </authorList>
    </citation>
    <scope>NUCLEOTIDE SEQUENCE [LARGE SCALE GENOMIC DNA]</scope>
</reference>
<sequence length="253" mass="27814">MTYRTSVLEATPLLSRVLVAEFVARGRICELRALWSRLGAARVAVWLEGLEKPSQGLLQVPLDYTGQDSSVPTARARQDPVRKQVLPGSNRILVAASSQFFSAFSPTPILIAVPRPALQPWKLTRVLLREGSAVCRAALWRGVAPRPNMAIRCLTEVRTRYENPAATSTSGSEMVGENAPRNGCRAPAWRTQRRGGRCEPKEAAKHQAVRVASSKLARHELRGEGKGEGPRYEKPEVAGARGGCDRVGGWWWK</sequence>